<name>A0ABU5T0J2_9MICC</name>
<feature type="domain" description="Transcription regulator PadR N-terminal" evidence="1">
    <location>
        <begin position="22"/>
        <end position="92"/>
    </location>
</feature>
<evidence type="ECO:0000259" key="1">
    <source>
        <dbReference type="Pfam" id="PF03551"/>
    </source>
</evidence>
<dbReference type="InterPro" id="IPR052509">
    <property type="entry name" value="Metal_resp_DNA-bind_regulator"/>
</dbReference>
<comment type="caution">
    <text evidence="2">The sequence shown here is derived from an EMBL/GenBank/DDBJ whole genome shotgun (WGS) entry which is preliminary data.</text>
</comment>
<dbReference type="InterPro" id="IPR036388">
    <property type="entry name" value="WH-like_DNA-bd_sf"/>
</dbReference>
<dbReference type="Gene3D" id="1.10.10.10">
    <property type="entry name" value="Winged helix-like DNA-binding domain superfamily/Winged helix DNA-binding domain"/>
    <property type="match status" value="1"/>
</dbReference>
<dbReference type="EMBL" id="JAYGGQ010000001">
    <property type="protein sequence ID" value="MEA5453172.1"/>
    <property type="molecule type" value="Genomic_DNA"/>
</dbReference>
<evidence type="ECO:0000313" key="2">
    <source>
        <dbReference type="EMBL" id="MEA5453172.1"/>
    </source>
</evidence>
<sequence>MQSQLGGGDAANIRRSVLPLSVLLALESGPSYAYELARRLRGVHDLVSAENDLYGCLKRLRSRGFLAFEWKESAKGPPQKLYRLTEKGLDHLAVLIEVWGELRAALLQMRHVGTNDAARP</sequence>
<dbReference type="InterPro" id="IPR005149">
    <property type="entry name" value="Tscrpt_reg_PadR_N"/>
</dbReference>
<dbReference type="RefSeq" id="WP_323276945.1">
    <property type="nucleotide sequence ID" value="NZ_JAYGGQ010000001.1"/>
</dbReference>
<dbReference type="Proteomes" id="UP001304769">
    <property type="component" value="Unassembled WGS sequence"/>
</dbReference>
<keyword evidence="3" id="KW-1185">Reference proteome</keyword>
<accession>A0ABU5T0J2</accession>
<dbReference type="PANTHER" id="PTHR33169:SF14">
    <property type="entry name" value="TRANSCRIPTIONAL REGULATOR RV3488"/>
    <property type="match status" value="1"/>
</dbReference>
<proteinExistence type="predicted"/>
<organism evidence="2 3">
    <name type="scientific">Sinomonas terricola</name>
    <dbReference type="NCBI Taxonomy" id="3110330"/>
    <lineage>
        <taxon>Bacteria</taxon>
        <taxon>Bacillati</taxon>
        <taxon>Actinomycetota</taxon>
        <taxon>Actinomycetes</taxon>
        <taxon>Micrococcales</taxon>
        <taxon>Micrococcaceae</taxon>
        <taxon>Sinomonas</taxon>
    </lineage>
</organism>
<dbReference type="PANTHER" id="PTHR33169">
    <property type="entry name" value="PADR-FAMILY TRANSCRIPTIONAL REGULATOR"/>
    <property type="match status" value="1"/>
</dbReference>
<dbReference type="Pfam" id="PF03551">
    <property type="entry name" value="PadR"/>
    <property type="match status" value="1"/>
</dbReference>
<reference evidence="2 3" key="1">
    <citation type="submission" date="2023-12" db="EMBL/GenBank/DDBJ databases">
        <title>Sinomonas terricola sp. nov, isolated from litchi orchard soil in Guangdong, PR China.</title>
        <authorList>
            <person name="Jiaxin W."/>
            <person name="Yang Z."/>
            <person name="Honghui Z."/>
        </authorList>
    </citation>
    <scope>NUCLEOTIDE SEQUENCE [LARGE SCALE GENOMIC DNA]</scope>
    <source>
        <strain evidence="2 3">JGH33</strain>
    </source>
</reference>
<protein>
    <submittedName>
        <fullName evidence="2">PadR family transcriptional regulator</fullName>
    </submittedName>
</protein>
<gene>
    <name evidence="2" type="ORF">SPF06_00420</name>
</gene>
<evidence type="ECO:0000313" key="3">
    <source>
        <dbReference type="Proteomes" id="UP001304769"/>
    </source>
</evidence>
<dbReference type="SUPFAM" id="SSF46785">
    <property type="entry name" value="Winged helix' DNA-binding domain"/>
    <property type="match status" value="1"/>
</dbReference>
<dbReference type="InterPro" id="IPR036390">
    <property type="entry name" value="WH_DNA-bd_sf"/>
</dbReference>